<sequence length="64" mass="6977">MIQAVFTGCLSGCSGLSLEQSQSKCCRDVKHLITDCNAAAWSVPAKAENTQWQVLQWEIGMTVC</sequence>
<name>A0ABP3TA66_9GAMM</name>
<evidence type="ECO:0000313" key="2">
    <source>
        <dbReference type="Proteomes" id="UP001499915"/>
    </source>
</evidence>
<keyword evidence="2" id="KW-1185">Reference proteome</keyword>
<gene>
    <name evidence="1" type="ORF">GCM10009104_05620</name>
</gene>
<dbReference type="Proteomes" id="UP001499915">
    <property type="component" value="Unassembled WGS sequence"/>
</dbReference>
<comment type="caution">
    <text evidence="1">The sequence shown here is derived from an EMBL/GenBank/DDBJ whole genome shotgun (WGS) entry which is preliminary data.</text>
</comment>
<organism evidence="1 2">
    <name type="scientific">Marinobacterium maritimum</name>
    <dbReference type="NCBI Taxonomy" id="500162"/>
    <lineage>
        <taxon>Bacteria</taxon>
        <taxon>Pseudomonadati</taxon>
        <taxon>Pseudomonadota</taxon>
        <taxon>Gammaproteobacteria</taxon>
        <taxon>Oceanospirillales</taxon>
        <taxon>Oceanospirillaceae</taxon>
        <taxon>Marinobacterium</taxon>
    </lineage>
</organism>
<reference evidence="2" key="1">
    <citation type="journal article" date="2019" name="Int. J. Syst. Evol. Microbiol.">
        <title>The Global Catalogue of Microorganisms (GCM) 10K type strain sequencing project: providing services to taxonomists for standard genome sequencing and annotation.</title>
        <authorList>
            <consortium name="The Broad Institute Genomics Platform"/>
            <consortium name="The Broad Institute Genome Sequencing Center for Infectious Disease"/>
            <person name="Wu L."/>
            <person name="Ma J."/>
        </authorList>
    </citation>
    <scope>NUCLEOTIDE SEQUENCE [LARGE SCALE GENOMIC DNA]</scope>
    <source>
        <strain evidence="2">JCM 15134</strain>
    </source>
</reference>
<evidence type="ECO:0000313" key="1">
    <source>
        <dbReference type="EMBL" id="GAA0683381.1"/>
    </source>
</evidence>
<proteinExistence type="predicted"/>
<protein>
    <submittedName>
        <fullName evidence="1">Uncharacterized protein</fullName>
    </submittedName>
</protein>
<accession>A0ABP3TA66</accession>
<dbReference type="EMBL" id="BAAAET010000001">
    <property type="protein sequence ID" value="GAA0683381.1"/>
    <property type="molecule type" value="Genomic_DNA"/>
</dbReference>